<dbReference type="EMBL" id="BAAASG010000002">
    <property type="protein sequence ID" value="GAA2477196.1"/>
    <property type="molecule type" value="Genomic_DNA"/>
</dbReference>
<comment type="caution">
    <text evidence="1">The sequence shown here is derived from an EMBL/GenBank/DDBJ whole genome shotgun (WGS) entry which is preliminary data.</text>
</comment>
<proteinExistence type="predicted"/>
<organism evidence="1 2">
    <name type="scientific">Streptomyces longisporus</name>
    <dbReference type="NCBI Taxonomy" id="1948"/>
    <lineage>
        <taxon>Bacteria</taxon>
        <taxon>Bacillati</taxon>
        <taxon>Actinomycetota</taxon>
        <taxon>Actinomycetes</taxon>
        <taxon>Kitasatosporales</taxon>
        <taxon>Streptomycetaceae</taxon>
        <taxon>Streptomyces</taxon>
    </lineage>
</organism>
<keyword evidence="2" id="KW-1185">Reference proteome</keyword>
<protein>
    <submittedName>
        <fullName evidence="1">Uncharacterized protein</fullName>
    </submittedName>
</protein>
<dbReference type="InterPro" id="IPR046080">
    <property type="entry name" value="DUF6098"/>
</dbReference>
<dbReference type="RefSeq" id="WP_344398932.1">
    <property type="nucleotide sequence ID" value="NZ_BAAASG010000002.1"/>
</dbReference>
<accession>A0ABP5YEF3</accession>
<dbReference type="Pfam" id="PF19593">
    <property type="entry name" value="DUF6098"/>
    <property type="match status" value="1"/>
</dbReference>
<gene>
    <name evidence="1" type="ORF">GCM10010276_11530</name>
</gene>
<sequence>MSTFSSLHELAALVAVRQGLYVRWSVGPEEDLAASSSTDDLTGVPLPGLSANPLDIEDWWGDRPTHIWVARRLYDYSHLPRVKGDRIRPWVLAAKEAGRGPDNEPLVTDVQPLGWISPQVITEADRVVTRQQGSWGPLNRDSAVEG</sequence>
<dbReference type="Proteomes" id="UP001501777">
    <property type="component" value="Unassembled WGS sequence"/>
</dbReference>
<name>A0ABP5YEF3_STRLO</name>
<evidence type="ECO:0000313" key="1">
    <source>
        <dbReference type="EMBL" id="GAA2477196.1"/>
    </source>
</evidence>
<reference evidence="2" key="1">
    <citation type="journal article" date="2019" name="Int. J. Syst. Evol. Microbiol.">
        <title>The Global Catalogue of Microorganisms (GCM) 10K type strain sequencing project: providing services to taxonomists for standard genome sequencing and annotation.</title>
        <authorList>
            <consortium name="The Broad Institute Genomics Platform"/>
            <consortium name="The Broad Institute Genome Sequencing Center for Infectious Disease"/>
            <person name="Wu L."/>
            <person name="Ma J."/>
        </authorList>
    </citation>
    <scope>NUCLEOTIDE SEQUENCE [LARGE SCALE GENOMIC DNA]</scope>
    <source>
        <strain evidence="2">JCM 4395</strain>
    </source>
</reference>
<evidence type="ECO:0000313" key="2">
    <source>
        <dbReference type="Proteomes" id="UP001501777"/>
    </source>
</evidence>